<accession>A0A8K0CV78</accession>
<organism evidence="3 4">
    <name type="scientific">Ignelater luminosus</name>
    <name type="common">Cucubano</name>
    <name type="synonym">Pyrophorus luminosus</name>
    <dbReference type="NCBI Taxonomy" id="2038154"/>
    <lineage>
        <taxon>Eukaryota</taxon>
        <taxon>Metazoa</taxon>
        <taxon>Ecdysozoa</taxon>
        <taxon>Arthropoda</taxon>
        <taxon>Hexapoda</taxon>
        <taxon>Insecta</taxon>
        <taxon>Pterygota</taxon>
        <taxon>Neoptera</taxon>
        <taxon>Endopterygota</taxon>
        <taxon>Coleoptera</taxon>
        <taxon>Polyphaga</taxon>
        <taxon>Elateriformia</taxon>
        <taxon>Elateroidea</taxon>
        <taxon>Elateridae</taxon>
        <taxon>Agrypninae</taxon>
        <taxon>Pyrophorini</taxon>
        <taxon>Ignelater</taxon>
    </lineage>
</organism>
<dbReference type="PRINTS" id="PR00722">
    <property type="entry name" value="CHYMOTRYPSIN"/>
</dbReference>
<dbReference type="InterPro" id="IPR001254">
    <property type="entry name" value="Trypsin_dom"/>
</dbReference>
<dbReference type="PROSITE" id="PS00134">
    <property type="entry name" value="TRYPSIN_HIS"/>
    <property type="match status" value="1"/>
</dbReference>
<dbReference type="Pfam" id="PF00089">
    <property type="entry name" value="Trypsin"/>
    <property type="match status" value="1"/>
</dbReference>
<feature type="domain" description="Peptidase S1" evidence="2">
    <location>
        <begin position="1"/>
        <end position="233"/>
    </location>
</feature>
<dbReference type="PROSITE" id="PS50240">
    <property type="entry name" value="TRYPSIN_DOM"/>
    <property type="match status" value="1"/>
</dbReference>
<dbReference type="OrthoDB" id="7726766at2759"/>
<gene>
    <name evidence="3" type="ORF">ILUMI_11987</name>
</gene>
<dbReference type="InterPro" id="IPR018114">
    <property type="entry name" value="TRYPSIN_HIS"/>
</dbReference>
<evidence type="ECO:0000313" key="4">
    <source>
        <dbReference type="Proteomes" id="UP000801492"/>
    </source>
</evidence>
<dbReference type="Gene3D" id="2.40.10.10">
    <property type="entry name" value="Trypsin-like serine proteases"/>
    <property type="match status" value="1"/>
</dbReference>
<dbReference type="PANTHER" id="PTHR24253:SF153">
    <property type="entry name" value="SERINE PROTEASE HEPSIN"/>
    <property type="match status" value="1"/>
</dbReference>
<name>A0A8K0CV78_IGNLU</name>
<comment type="caution">
    <text evidence="3">The sequence shown here is derived from an EMBL/GenBank/DDBJ whole genome shotgun (WGS) entry which is preliminary data.</text>
</comment>
<dbReference type="InterPro" id="IPR009003">
    <property type="entry name" value="Peptidase_S1_PA"/>
</dbReference>
<keyword evidence="4" id="KW-1185">Reference proteome</keyword>
<dbReference type="PANTHER" id="PTHR24253">
    <property type="entry name" value="TRANSMEMBRANE PROTEASE SERINE"/>
    <property type="match status" value="1"/>
</dbReference>
<keyword evidence="1" id="KW-1015">Disulfide bond</keyword>
<dbReference type="GO" id="GO:0004252">
    <property type="term" value="F:serine-type endopeptidase activity"/>
    <property type="evidence" value="ECO:0007669"/>
    <property type="project" value="InterPro"/>
</dbReference>
<dbReference type="InterPro" id="IPR001314">
    <property type="entry name" value="Peptidase_S1A"/>
</dbReference>
<protein>
    <recommendedName>
        <fullName evidence="2">Peptidase S1 domain-containing protein</fullName>
    </recommendedName>
</protein>
<dbReference type="SMART" id="SM00020">
    <property type="entry name" value="Tryp_SPc"/>
    <property type="match status" value="1"/>
</dbReference>
<dbReference type="EMBL" id="VTPC01007247">
    <property type="protein sequence ID" value="KAF2894189.1"/>
    <property type="molecule type" value="Genomic_DNA"/>
</dbReference>
<sequence>HGYQIEGTACGCTLINPSWILTAGHCLINNRTHLELMKKWYGLFVYMDSTKAYINGNIEDVEKRHITTVYFHPKYHIKYSALGAILELRNDVAVARLTLPFLITQTIKTVTLATANKGLNVCEKGIIIGGDKMRRRNKYNDILYSVVHSRQLKDLDDEFRPKVVRDTLFYSQIGWGEGHPLEYDYGGPFVCYTEGSKPVQYGVMSSLHVHQHSVRIDFESVAKHMSFIEKYVPNVQSFTIKQKIAHSRQAISSAPRVQFDSLLVLGITCTCLKLYLSLFCT</sequence>
<evidence type="ECO:0000259" key="2">
    <source>
        <dbReference type="PROSITE" id="PS50240"/>
    </source>
</evidence>
<evidence type="ECO:0000256" key="1">
    <source>
        <dbReference type="ARBA" id="ARBA00023157"/>
    </source>
</evidence>
<proteinExistence type="predicted"/>
<dbReference type="GO" id="GO:0006508">
    <property type="term" value="P:proteolysis"/>
    <property type="evidence" value="ECO:0007669"/>
    <property type="project" value="InterPro"/>
</dbReference>
<dbReference type="Proteomes" id="UP000801492">
    <property type="component" value="Unassembled WGS sequence"/>
</dbReference>
<dbReference type="AlphaFoldDB" id="A0A8K0CV78"/>
<feature type="non-terminal residue" evidence="3">
    <location>
        <position position="1"/>
    </location>
</feature>
<dbReference type="InterPro" id="IPR043504">
    <property type="entry name" value="Peptidase_S1_PA_chymotrypsin"/>
</dbReference>
<reference evidence="3" key="1">
    <citation type="submission" date="2019-08" db="EMBL/GenBank/DDBJ databases">
        <title>The genome of the North American firefly Photinus pyralis.</title>
        <authorList>
            <consortium name="Photinus pyralis genome working group"/>
            <person name="Fallon T.R."/>
            <person name="Sander Lower S.E."/>
            <person name="Weng J.-K."/>
        </authorList>
    </citation>
    <scope>NUCLEOTIDE SEQUENCE</scope>
    <source>
        <strain evidence="3">TRF0915ILg1</strain>
        <tissue evidence="3">Whole body</tissue>
    </source>
</reference>
<evidence type="ECO:0000313" key="3">
    <source>
        <dbReference type="EMBL" id="KAF2894189.1"/>
    </source>
</evidence>
<dbReference type="SUPFAM" id="SSF50494">
    <property type="entry name" value="Trypsin-like serine proteases"/>
    <property type="match status" value="1"/>
</dbReference>